<dbReference type="AlphaFoldDB" id="A0A179GDG3"/>
<evidence type="ECO:0000313" key="1">
    <source>
        <dbReference type="EMBL" id="OAQ75865.1"/>
    </source>
</evidence>
<sequence length="59" mass="7292">MRQPLALRRTCWRPFRVPATCPRHENKGKKIRIKLVMLVWRFQVNFWLGRRSCLFHCPR</sequence>
<name>A0A179GDG3_PURLI</name>
<dbReference type="EMBL" id="LSBI01000015">
    <property type="protein sequence ID" value="OAQ75865.1"/>
    <property type="molecule type" value="Genomic_DNA"/>
</dbReference>
<accession>A0A179GDG3</accession>
<organism evidence="1 2">
    <name type="scientific">Purpureocillium lilacinum</name>
    <name type="common">Paecilomyces lilacinus</name>
    <dbReference type="NCBI Taxonomy" id="33203"/>
    <lineage>
        <taxon>Eukaryota</taxon>
        <taxon>Fungi</taxon>
        <taxon>Dikarya</taxon>
        <taxon>Ascomycota</taxon>
        <taxon>Pezizomycotina</taxon>
        <taxon>Sordariomycetes</taxon>
        <taxon>Hypocreomycetidae</taxon>
        <taxon>Hypocreales</taxon>
        <taxon>Ophiocordycipitaceae</taxon>
        <taxon>Purpureocillium</taxon>
    </lineage>
</organism>
<comment type="caution">
    <text evidence="1">The sequence shown here is derived from an EMBL/GenBank/DDBJ whole genome shotgun (WGS) entry which is preliminary data.</text>
</comment>
<evidence type="ECO:0000313" key="2">
    <source>
        <dbReference type="Proteomes" id="UP000078340"/>
    </source>
</evidence>
<reference evidence="1 2" key="1">
    <citation type="submission" date="2016-02" db="EMBL/GenBank/DDBJ databases">
        <title>Biosynthesis of antibiotic leucinostatins and their inhibition on Phytophthora in bio-control Purpureocillium lilacinum.</title>
        <authorList>
            <person name="Wang G."/>
            <person name="Liu Z."/>
            <person name="Lin R."/>
            <person name="Li E."/>
            <person name="Mao Z."/>
            <person name="Ling J."/>
            <person name="Yin W."/>
            <person name="Xie B."/>
        </authorList>
    </citation>
    <scope>NUCLEOTIDE SEQUENCE [LARGE SCALE GENOMIC DNA]</scope>
    <source>
        <strain evidence="1">PLFJ-1</strain>
    </source>
</reference>
<proteinExistence type="predicted"/>
<dbReference type="Proteomes" id="UP000078340">
    <property type="component" value="Unassembled WGS sequence"/>
</dbReference>
<protein>
    <submittedName>
        <fullName evidence="1">Uncharacterized protein</fullName>
    </submittedName>
</protein>
<gene>
    <name evidence="1" type="ORF">VFPFJ_10629</name>
</gene>